<reference evidence="2" key="1">
    <citation type="submission" date="2021-01" db="EMBL/GenBank/DDBJ databases">
        <authorList>
            <person name="Corre E."/>
            <person name="Pelletier E."/>
            <person name="Niang G."/>
            <person name="Scheremetjew M."/>
            <person name="Finn R."/>
            <person name="Kale V."/>
            <person name="Holt S."/>
            <person name="Cochrane G."/>
            <person name="Meng A."/>
            <person name="Brown T."/>
            <person name="Cohen L."/>
        </authorList>
    </citation>
    <scope>NUCLEOTIDE SEQUENCE</scope>
    <source>
        <strain evidence="2">UTEX LB 985</strain>
    </source>
</reference>
<dbReference type="GO" id="GO:0006310">
    <property type="term" value="P:DNA recombination"/>
    <property type="evidence" value="ECO:0007669"/>
    <property type="project" value="InterPro"/>
</dbReference>
<protein>
    <recommendedName>
        <fullName evidence="3">Tyr recombinase domain-containing protein</fullName>
    </recommendedName>
</protein>
<proteinExistence type="predicted"/>
<dbReference type="AlphaFoldDB" id="A0A7S2GTD0"/>
<dbReference type="EMBL" id="HBGU01041952">
    <property type="protein sequence ID" value="CAD9472111.1"/>
    <property type="molecule type" value="Transcribed_RNA"/>
</dbReference>
<dbReference type="Gene3D" id="1.10.443.10">
    <property type="entry name" value="Intergrase catalytic core"/>
    <property type="match status" value="1"/>
</dbReference>
<dbReference type="GO" id="GO:0015074">
    <property type="term" value="P:DNA integration"/>
    <property type="evidence" value="ECO:0007669"/>
    <property type="project" value="InterPro"/>
</dbReference>
<gene>
    <name evidence="2" type="ORF">CBRE1094_LOCUS22879</name>
</gene>
<accession>A0A7S2GTD0</accession>
<organism evidence="2">
    <name type="scientific">Haptolina brevifila</name>
    <dbReference type="NCBI Taxonomy" id="156173"/>
    <lineage>
        <taxon>Eukaryota</taxon>
        <taxon>Haptista</taxon>
        <taxon>Haptophyta</taxon>
        <taxon>Prymnesiophyceae</taxon>
        <taxon>Prymnesiales</taxon>
        <taxon>Prymnesiaceae</taxon>
        <taxon>Haptolina</taxon>
    </lineage>
</organism>
<feature type="compositionally biased region" description="Polar residues" evidence="1">
    <location>
        <begin position="1"/>
        <end position="12"/>
    </location>
</feature>
<evidence type="ECO:0008006" key="3">
    <source>
        <dbReference type="Google" id="ProtNLM"/>
    </source>
</evidence>
<feature type="region of interest" description="Disordered" evidence="1">
    <location>
        <begin position="1"/>
        <end position="30"/>
    </location>
</feature>
<evidence type="ECO:0000256" key="1">
    <source>
        <dbReference type="SAM" id="MobiDB-lite"/>
    </source>
</evidence>
<evidence type="ECO:0000313" key="2">
    <source>
        <dbReference type="EMBL" id="CAD9472111.1"/>
    </source>
</evidence>
<dbReference type="GO" id="GO:0003677">
    <property type="term" value="F:DNA binding"/>
    <property type="evidence" value="ECO:0007669"/>
    <property type="project" value="InterPro"/>
</dbReference>
<dbReference type="InterPro" id="IPR013762">
    <property type="entry name" value="Integrase-like_cat_sf"/>
</dbReference>
<name>A0A7S2GTD0_9EUKA</name>
<sequence>MPQHKQAMTPSLWSRIEGREGQQLPGRVAPWSPATRWRDRILLRLGRVQWHAGHRLGEIVSHPSGEINYLTRSCVTISKADKTLITVPTTQDWQRQRLKAGEMLFAWLLDPPRPIPLAWCTPFGLVHSPFPSLLPHDGSNTSAAAAVRDIEIEKPCLPSARKTTPLFGDENNRPFTYSVLHRELRKVLTALLGARAASLYSWHSLRSGLACALQS</sequence>